<evidence type="ECO:0000313" key="1">
    <source>
        <dbReference type="EMBL" id="ORE14874.1"/>
    </source>
</evidence>
<name>A0A1X0RSB9_RHIZD</name>
<organism evidence="1 2">
    <name type="scientific">Rhizopus microsporus</name>
    <dbReference type="NCBI Taxonomy" id="58291"/>
    <lineage>
        <taxon>Eukaryota</taxon>
        <taxon>Fungi</taxon>
        <taxon>Fungi incertae sedis</taxon>
        <taxon>Mucoromycota</taxon>
        <taxon>Mucoromycotina</taxon>
        <taxon>Mucoromycetes</taxon>
        <taxon>Mucorales</taxon>
        <taxon>Mucorineae</taxon>
        <taxon>Rhizopodaceae</taxon>
        <taxon>Rhizopus</taxon>
    </lineage>
</organism>
<accession>A0A1X0RSB9</accession>
<dbReference type="AlphaFoldDB" id="A0A1X0RSB9"/>
<dbReference type="EMBL" id="KV921449">
    <property type="protein sequence ID" value="ORE14874.1"/>
    <property type="molecule type" value="Genomic_DNA"/>
</dbReference>
<protein>
    <submittedName>
        <fullName evidence="1">Uncharacterized protein</fullName>
    </submittedName>
</protein>
<sequence>VDELTKSFEGFDSRETVVGKFTSNVCNVSTNKVNHHPIARNQRSMIIEKHRQVETWFKKTKMDYTKDCISIDESVFDISVKPPAAKHDGIKLRTLTEDMIKRG</sequence>
<reference evidence="1 2" key="1">
    <citation type="journal article" date="2016" name="Proc. Natl. Acad. Sci. U.S.A.">
        <title>Lipid metabolic changes in an early divergent fungus govern the establishment of a mutualistic symbiosis with endobacteria.</title>
        <authorList>
            <person name="Lastovetsky O.A."/>
            <person name="Gaspar M.L."/>
            <person name="Mondo S.J."/>
            <person name="LaButti K.M."/>
            <person name="Sandor L."/>
            <person name="Grigoriev I.V."/>
            <person name="Henry S.A."/>
            <person name="Pawlowska T.E."/>
        </authorList>
    </citation>
    <scope>NUCLEOTIDE SEQUENCE [LARGE SCALE GENOMIC DNA]</scope>
    <source>
        <strain evidence="1 2">ATCC 11559</strain>
    </source>
</reference>
<proteinExistence type="predicted"/>
<evidence type="ECO:0000313" key="2">
    <source>
        <dbReference type="Proteomes" id="UP000242381"/>
    </source>
</evidence>
<feature type="non-terminal residue" evidence="1">
    <location>
        <position position="1"/>
    </location>
</feature>
<dbReference type="Proteomes" id="UP000242381">
    <property type="component" value="Unassembled WGS sequence"/>
</dbReference>
<gene>
    <name evidence="1" type="ORF">BCV71DRAFT_186401</name>
</gene>